<name>A0A5Q0BDU3_9GAMM</name>
<dbReference type="Gene3D" id="3.40.50.620">
    <property type="entry name" value="HUPs"/>
    <property type="match status" value="1"/>
</dbReference>
<feature type="domain" description="Glutamine amidotransferase type-2" evidence="10">
    <location>
        <begin position="2"/>
        <end position="218"/>
    </location>
</feature>
<evidence type="ECO:0000256" key="7">
    <source>
        <dbReference type="ARBA" id="ARBA00048741"/>
    </source>
</evidence>
<dbReference type="InterPro" id="IPR014729">
    <property type="entry name" value="Rossmann-like_a/b/a_fold"/>
</dbReference>
<dbReference type="GO" id="GO:0005829">
    <property type="term" value="C:cytosol"/>
    <property type="evidence" value="ECO:0007669"/>
    <property type="project" value="TreeGrafter"/>
</dbReference>
<dbReference type="Proteomes" id="UP000325755">
    <property type="component" value="Chromosome"/>
</dbReference>
<keyword evidence="8" id="KW-0028">Amino-acid biosynthesis</keyword>
<dbReference type="CDD" id="cd00712">
    <property type="entry name" value="AsnB"/>
    <property type="match status" value="1"/>
</dbReference>
<evidence type="ECO:0000256" key="9">
    <source>
        <dbReference type="PIRSR" id="PIRSR001589-2"/>
    </source>
</evidence>
<dbReference type="InParanoid" id="A0A5Q0BDU3"/>
<evidence type="ECO:0000256" key="2">
    <source>
        <dbReference type="ARBA" id="ARBA00005752"/>
    </source>
</evidence>
<dbReference type="SUPFAM" id="SSF52402">
    <property type="entry name" value="Adenine nucleotide alpha hydrolases-like"/>
    <property type="match status" value="1"/>
</dbReference>
<dbReference type="PANTHER" id="PTHR43284:SF1">
    <property type="entry name" value="ASPARAGINE SYNTHETASE"/>
    <property type="match status" value="1"/>
</dbReference>
<dbReference type="InterPro" id="IPR006426">
    <property type="entry name" value="Asn_synth_AEB"/>
</dbReference>
<dbReference type="EMBL" id="CP044205">
    <property type="protein sequence ID" value="QFY42053.1"/>
    <property type="molecule type" value="Genomic_DNA"/>
</dbReference>
<dbReference type="PROSITE" id="PS51278">
    <property type="entry name" value="GATASE_TYPE_2"/>
    <property type="match status" value="1"/>
</dbReference>
<feature type="binding site" evidence="9">
    <location>
        <begin position="380"/>
        <end position="381"/>
    </location>
    <ligand>
        <name>ATP</name>
        <dbReference type="ChEBI" id="CHEBI:30616"/>
    </ligand>
</feature>
<dbReference type="Pfam" id="PF00733">
    <property type="entry name" value="Asn_synthase"/>
    <property type="match status" value="1"/>
</dbReference>
<keyword evidence="5 9" id="KW-0067">ATP-binding</keyword>
<dbReference type="GO" id="GO:0004066">
    <property type="term" value="F:asparagine synthase (glutamine-hydrolyzing) activity"/>
    <property type="evidence" value="ECO:0007669"/>
    <property type="project" value="UniProtKB-EC"/>
</dbReference>
<protein>
    <recommendedName>
        <fullName evidence="3">asparagine synthase (glutamine-hydrolyzing)</fullName>
        <ecNumber evidence="3">6.3.5.4</ecNumber>
    </recommendedName>
</protein>
<reference evidence="11 12" key="1">
    <citation type="submission" date="2019-09" db="EMBL/GenBank/DDBJ databases">
        <title>Ecophysiology of the spiral-shaped methanotroph Methylospira mobilis as revealed by the complete genome sequence.</title>
        <authorList>
            <person name="Oshkin I.Y."/>
            <person name="Dedysh S.N."/>
            <person name="Miroshnikov K."/>
            <person name="Danilova O.V."/>
            <person name="Hakobyan A."/>
            <person name="Liesack W."/>
        </authorList>
    </citation>
    <scope>NUCLEOTIDE SEQUENCE [LARGE SCALE GENOMIC DNA]</scope>
    <source>
        <strain evidence="11 12">Shm1</strain>
    </source>
</reference>
<dbReference type="GO" id="GO:0006529">
    <property type="term" value="P:asparagine biosynthetic process"/>
    <property type="evidence" value="ECO:0007669"/>
    <property type="project" value="UniProtKB-KW"/>
</dbReference>
<keyword evidence="12" id="KW-1185">Reference proteome</keyword>
<proteinExistence type="inferred from homology"/>
<dbReference type="FunCoup" id="A0A5Q0BDU3">
    <property type="interactions" value="511"/>
</dbReference>
<dbReference type="KEGG" id="mmob:F6R98_04935"/>
<dbReference type="NCBIfam" id="TIGR01536">
    <property type="entry name" value="asn_synth_AEB"/>
    <property type="match status" value="1"/>
</dbReference>
<dbReference type="CDD" id="cd01991">
    <property type="entry name" value="Asn_synthase_B_C"/>
    <property type="match status" value="1"/>
</dbReference>
<dbReference type="PANTHER" id="PTHR43284">
    <property type="entry name" value="ASPARAGINE SYNTHETASE (GLUTAMINE-HYDROLYZING)"/>
    <property type="match status" value="1"/>
</dbReference>
<evidence type="ECO:0000256" key="4">
    <source>
        <dbReference type="ARBA" id="ARBA00022741"/>
    </source>
</evidence>
<keyword evidence="11" id="KW-0436">Ligase</keyword>
<dbReference type="RefSeq" id="WP_153248038.1">
    <property type="nucleotide sequence ID" value="NZ_CP044205.1"/>
</dbReference>
<dbReference type="AlphaFoldDB" id="A0A5Q0BDU3"/>
<gene>
    <name evidence="11" type="primary">asnB</name>
    <name evidence="11" type="ORF">F6R98_04935</name>
</gene>
<evidence type="ECO:0000256" key="5">
    <source>
        <dbReference type="ARBA" id="ARBA00022840"/>
    </source>
</evidence>
<evidence type="ECO:0000256" key="3">
    <source>
        <dbReference type="ARBA" id="ARBA00012737"/>
    </source>
</evidence>
<comment type="catalytic activity">
    <reaction evidence="7">
        <text>L-aspartate + L-glutamine + ATP + H2O = L-asparagine + L-glutamate + AMP + diphosphate + H(+)</text>
        <dbReference type="Rhea" id="RHEA:12228"/>
        <dbReference type="ChEBI" id="CHEBI:15377"/>
        <dbReference type="ChEBI" id="CHEBI:15378"/>
        <dbReference type="ChEBI" id="CHEBI:29985"/>
        <dbReference type="ChEBI" id="CHEBI:29991"/>
        <dbReference type="ChEBI" id="CHEBI:30616"/>
        <dbReference type="ChEBI" id="CHEBI:33019"/>
        <dbReference type="ChEBI" id="CHEBI:58048"/>
        <dbReference type="ChEBI" id="CHEBI:58359"/>
        <dbReference type="ChEBI" id="CHEBI:456215"/>
        <dbReference type="EC" id="6.3.5.4"/>
    </reaction>
</comment>
<dbReference type="SUPFAM" id="SSF56235">
    <property type="entry name" value="N-terminal nucleophile aminohydrolases (Ntn hydrolases)"/>
    <property type="match status" value="1"/>
</dbReference>
<evidence type="ECO:0000313" key="12">
    <source>
        <dbReference type="Proteomes" id="UP000325755"/>
    </source>
</evidence>
<evidence type="ECO:0000256" key="6">
    <source>
        <dbReference type="ARBA" id="ARBA00022962"/>
    </source>
</evidence>
<evidence type="ECO:0000256" key="8">
    <source>
        <dbReference type="PIRSR" id="PIRSR001589-1"/>
    </source>
</evidence>
<keyword evidence="4 9" id="KW-0547">Nucleotide-binding</keyword>
<dbReference type="InterPro" id="IPR051786">
    <property type="entry name" value="ASN_synthetase/amidase"/>
</dbReference>
<dbReference type="OrthoDB" id="9763290at2"/>
<dbReference type="InterPro" id="IPR029055">
    <property type="entry name" value="Ntn_hydrolases_N"/>
</dbReference>
<sequence>MCGLSVFFARTALITEDKLQCLQRVSDRMSVRGPDSSGHWVSACNRLALAHRRLAIQDLSPAGHQPMSEPSGRYTIVFNGEIYNFSELRSQLAQRGVVFQGHSDTEVLIHSYAAWGLDCLSRLRGMFAFVIWDAVEHVLFAARDAFGIKPLYWAQDATAGGVWFASQVKALAMALPRMTESAAGRAGFLIWGHIPEPFTPFNEIRALPAGHYLLLRAGETSQPTPRRWFDLGASFIEWSAASSFRPKSEADLCDYVRYSLLDSVHAHRIADVPVGVFLSAGLDSSTLAALCAEDGSNDNLRAVTLGFSEYRARLQDEVPLATELAERLGAKHTVMWVSKSDFLRDFDHILDVMDQPSIDGANTYYVSKLAHQSGLKVAISGLGGDELFGGYGSFRQVPQLAALPSFLQYLGRPARALLEPFLLNWKPKLAGVLEYSGSYERAYLLRRALFMPWELHRVLEPEQAAEGLAALSTLPQLRSSHASVSDGQLKVSLLESQWYMRNQLLRDSDWASMAHSLELRVPLVDLEFWRRMAPLRLKPTRVSKQVMAQTPRLALTLEQIRRKKTGFAIPITRWFAESINEGEQNLSGGLGFRHWAVNLYPRWLQTIKK</sequence>
<dbReference type="PIRSF" id="PIRSF001589">
    <property type="entry name" value="Asn_synthetase_glu-h"/>
    <property type="match status" value="1"/>
</dbReference>
<keyword evidence="8" id="KW-0061">Asparagine biosynthesis</keyword>
<dbReference type="InterPro" id="IPR017932">
    <property type="entry name" value="GATase_2_dom"/>
</dbReference>
<evidence type="ECO:0000313" key="11">
    <source>
        <dbReference type="EMBL" id="QFY42053.1"/>
    </source>
</evidence>
<dbReference type="InterPro" id="IPR001962">
    <property type="entry name" value="Asn_synthase"/>
</dbReference>
<accession>A0A5Q0BDU3</accession>
<dbReference type="Gene3D" id="3.60.20.10">
    <property type="entry name" value="Glutamine Phosphoribosylpyrophosphate, subunit 1, domain 1"/>
    <property type="match status" value="1"/>
</dbReference>
<dbReference type="Pfam" id="PF13537">
    <property type="entry name" value="GATase_7"/>
    <property type="match status" value="1"/>
</dbReference>
<dbReference type="InterPro" id="IPR033738">
    <property type="entry name" value="AsnB_N"/>
</dbReference>
<organism evidence="11 12">
    <name type="scientific">Candidatus Methylospira mobilis</name>
    <dbReference type="NCBI Taxonomy" id="1808979"/>
    <lineage>
        <taxon>Bacteria</taxon>
        <taxon>Pseudomonadati</taxon>
        <taxon>Pseudomonadota</taxon>
        <taxon>Gammaproteobacteria</taxon>
        <taxon>Methylococcales</taxon>
        <taxon>Methylococcaceae</taxon>
        <taxon>Candidatus Methylospira</taxon>
    </lineage>
</organism>
<evidence type="ECO:0000256" key="1">
    <source>
        <dbReference type="ARBA" id="ARBA00005187"/>
    </source>
</evidence>
<dbReference type="EC" id="6.3.5.4" evidence="3"/>
<feature type="binding site" evidence="9">
    <location>
        <position position="104"/>
    </location>
    <ligand>
        <name>L-glutamine</name>
        <dbReference type="ChEBI" id="CHEBI:58359"/>
    </ligand>
</feature>
<keyword evidence="6 8" id="KW-0315">Glutamine amidotransferase</keyword>
<comment type="similarity">
    <text evidence="2">Belongs to the asparagine synthetase family.</text>
</comment>
<evidence type="ECO:0000259" key="10">
    <source>
        <dbReference type="PROSITE" id="PS51278"/>
    </source>
</evidence>
<feature type="active site" description="For GATase activity" evidence="8">
    <location>
        <position position="2"/>
    </location>
</feature>
<dbReference type="GO" id="GO:0005524">
    <property type="term" value="F:ATP binding"/>
    <property type="evidence" value="ECO:0007669"/>
    <property type="project" value="UniProtKB-KW"/>
</dbReference>
<comment type="pathway">
    <text evidence="1">Amino-acid biosynthesis; L-asparagine biosynthesis; L-asparagine from L-aspartate (L-Gln route): step 1/1.</text>
</comment>